<dbReference type="RefSeq" id="XP_001883872.1">
    <property type="nucleotide sequence ID" value="XM_001883837.1"/>
</dbReference>
<organism evidence="2">
    <name type="scientific">Laccaria bicolor (strain S238N-H82 / ATCC MYA-4686)</name>
    <name type="common">Bicoloured deceiver</name>
    <name type="synonym">Laccaria laccata var. bicolor</name>
    <dbReference type="NCBI Taxonomy" id="486041"/>
    <lineage>
        <taxon>Eukaryota</taxon>
        <taxon>Fungi</taxon>
        <taxon>Dikarya</taxon>
        <taxon>Basidiomycota</taxon>
        <taxon>Agaricomycotina</taxon>
        <taxon>Agaricomycetes</taxon>
        <taxon>Agaricomycetidae</taxon>
        <taxon>Agaricales</taxon>
        <taxon>Agaricineae</taxon>
        <taxon>Hydnangiaceae</taxon>
        <taxon>Laccaria</taxon>
    </lineage>
</organism>
<dbReference type="Proteomes" id="UP000001194">
    <property type="component" value="Unassembled WGS sequence"/>
</dbReference>
<gene>
    <name evidence="1" type="ORF">LACBIDRAFT_329712</name>
</gene>
<evidence type="ECO:0000313" key="2">
    <source>
        <dbReference type="Proteomes" id="UP000001194"/>
    </source>
</evidence>
<dbReference type="AlphaFoldDB" id="B0DIY5"/>
<dbReference type="EMBL" id="DS547113">
    <property type="protein sequence ID" value="EDR05314.1"/>
    <property type="molecule type" value="Genomic_DNA"/>
</dbReference>
<sequence length="235" mass="25921">MRRMFTPRVQTPATFDSFNSTAQNLMCRMHGKSLPVKSYWPGRTCDCEPNSWGGSGYEALKRKLGGFVAQKPLPTHRRPNTHVLALPHRPAVGVFAYVVIRDGGDLACRRATHELGENGFFVNVCLYPATASAHCQSLCPQPFRSINEASKTKLPVLLPICFQPIVVPTPTFSHCLTITAEIWLVVVTSEYCSLGRPTRGRYVSGHKFCKVVEDLPNIQAAVDVSSVAYQSITIA</sequence>
<keyword evidence="2" id="KW-1185">Reference proteome</keyword>
<proteinExistence type="predicted"/>
<evidence type="ECO:0000313" key="1">
    <source>
        <dbReference type="EMBL" id="EDR05314.1"/>
    </source>
</evidence>
<reference evidence="1 2" key="1">
    <citation type="journal article" date="2008" name="Nature">
        <title>The genome of Laccaria bicolor provides insights into mycorrhizal symbiosis.</title>
        <authorList>
            <person name="Martin F."/>
            <person name="Aerts A."/>
            <person name="Ahren D."/>
            <person name="Brun A."/>
            <person name="Danchin E.G.J."/>
            <person name="Duchaussoy F."/>
            <person name="Gibon J."/>
            <person name="Kohler A."/>
            <person name="Lindquist E."/>
            <person name="Pereda V."/>
            <person name="Salamov A."/>
            <person name="Shapiro H.J."/>
            <person name="Wuyts J."/>
            <person name="Blaudez D."/>
            <person name="Buee M."/>
            <person name="Brokstein P."/>
            <person name="Canbaeck B."/>
            <person name="Cohen D."/>
            <person name="Courty P.E."/>
            <person name="Coutinho P.M."/>
            <person name="Delaruelle C."/>
            <person name="Detter J.C."/>
            <person name="Deveau A."/>
            <person name="DiFazio S."/>
            <person name="Duplessis S."/>
            <person name="Fraissinet-Tachet L."/>
            <person name="Lucic E."/>
            <person name="Frey-Klett P."/>
            <person name="Fourrey C."/>
            <person name="Feussner I."/>
            <person name="Gay G."/>
            <person name="Grimwood J."/>
            <person name="Hoegger P.J."/>
            <person name="Jain P."/>
            <person name="Kilaru S."/>
            <person name="Labbe J."/>
            <person name="Lin Y.C."/>
            <person name="Legue V."/>
            <person name="Le Tacon F."/>
            <person name="Marmeisse R."/>
            <person name="Melayah D."/>
            <person name="Montanini B."/>
            <person name="Muratet M."/>
            <person name="Nehls U."/>
            <person name="Niculita-Hirzel H."/>
            <person name="Oudot-Le Secq M.P."/>
            <person name="Peter M."/>
            <person name="Quesneville H."/>
            <person name="Rajashekar B."/>
            <person name="Reich M."/>
            <person name="Rouhier N."/>
            <person name="Schmutz J."/>
            <person name="Yin T."/>
            <person name="Chalot M."/>
            <person name="Henrissat B."/>
            <person name="Kuees U."/>
            <person name="Lucas S."/>
            <person name="Van de Peer Y."/>
            <person name="Podila G.K."/>
            <person name="Polle A."/>
            <person name="Pukkila P.J."/>
            <person name="Richardson P.M."/>
            <person name="Rouze P."/>
            <person name="Sanders I.R."/>
            <person name="Stajich J.E."/>
            <person name="Tunlid A."/>
            <person name="Tuskan G."/>
            <person name="Grigoriev I.V."/>
        </authorList>
    </citation>
    <scope>NUCLEOTIDE SEQUENCE [LARGE SCALE GENOMIC DNA]</scope>
    <source>
        <strain evidence="2">S238N-H82 / ATCC MYA-4686</strain>
    </source>
</reference>
<protein>
    <submittedName>
        <fullName evidence="1">Predicted protein</fullName>
    </submittedName>
</protein>
<dbReference type="GeneID" id="6079643"/>
<dbReference type="HOGENOM" id="CLU_103025_0_0_1"/>
<dbReference type="InParanoid" id="B0DIY5"/>
<dbReference type="KEGG" id="lbc:LACBIDRAFT_329712"/>
<name>B0DIY5_LACBS</name>
<accession>B0DIY5</accession>